<keyword evidence="5" id="KW-1185">Reference proteome</keyword>
<sequence length="887" mass="97937">MCNSTSTFRGVTCQAGFDPASRCCLETAGRALRAAEERGIHTADGTTRAGRATAREPRDNAKMETGGDALLPDKFHTHNIVAEKRVARSTVSASHVQLACNRRFSAFPLNGNELCIWTLDPSDHQPLHLKGHHQPVSAVTFGRRPNSLVACSASPDYVILWHLGECFKSHQRGLQPRGTVLGTLLGTVHYLTFSPDDETVAVCADSKLYLLCSKHAEVLGEFEGHAGPVTSAEFLPWQTNLLTTVSEDRTFRIWDSSTKTLVHQSTVLSGSPLLSLYIDDEYKQLVTGSADGQIWLFSLEREHQYRCIIRCDLHKEKQHFFSKLPSGPKENQSCENQKVSCDIKPENSLEAALPVFRIEPLESPVNEELSFFPVNTRRLWLGSSTGLFLINLANCEFEAILLYEDFSNLSIHVVGSCAMASASGGNLFCLLTSLFGNQIALLEINSIALLRTQQTRIHKRDIDISVFAQCPLLTTSPICRGISKKDDSKSLTKKNSGAKNPVKDQPLVFHNKIKSSGYTAAPRMKMFSTQTNAKKNSEFPSTKKTSGRALTYEYPMDCPAPSKLHGQAAVANKPTSVCCMQYSGDGERLACGLADSTVLVFNSNLIGSPAAYPGHDGAVTSVAWSLDKNWLVSSAADQTLRIWSVRNTEPVIVMSKEMFCKPVRCCQFYYMDKFILLSTGAEWQLLKYCIDTSKDDLKRYKERSRCKPVHKFQMASTQEITSLSAVNDFYSYIMLTAGSNRAVEVFDLNAGCSVATITNAHSRSVHQICQNKGSAFSAQEPNFYNLFVTTAVGDGIKLWDLRSLKCVRRFEGHLNRGHPCGIAISPCGRFIASGSEDRCAYIYEIQRSMFSCKLSGHTESVINVAFSPSSPELTTATLDGKLQLFKP</sequence>
<feature type="repeat" description="WD" evidence="2">
    <location>
        <begin position="612"/>
        <end position="653"/>
    </location>
</feature>
<dbReference type="Proteomes" id="UP001066276">
    <property type="component" value="Chromosome 6"/>
</dbReference>
<accession>A0AAV7Q818</accession>
<evidence type="ECO:0000313" key="5">
    <source>
        <dbReference type="Proteomes" id="UP001066276"/>
    </source>
</evidence>
<dbReference type="SUPFAM" id="SSF50978">
    <property type="entry name" value="WD40 repeat-like"/>
    <property type="match status" value="1"/>
</dbReference>
<dbReference type="InterPro" id="IPR042411">
    <property type="entry name" value="WDR27"/>
</dbReference>
<feature type="repeat" description="WD" evidence="2">
    <location>
        <begin position="854"/>
        <end position="887"/>
    </location>
</feature>
<dbReference type="AlphaFoldDB" id="A0AAV7Q818"/>
<dbReference type="PROSITE" id="PS50294">
    <property type="entry name" value="WD_REPEATS_REGION"/>
    <property type="match status" value="3"/>
</dbReference>
<keyword evidence="2" id="KW-0853">WD repeat</keyword>
<protein>
    <recommendedName>
        <fullName evidence="6">WD repeat-containing protein 27</fullName>
    </recommendedName>
</protein>
<dbReference type="EMBL" id="JANPWB010000010">
    <property type="protein sequence ID" value="KAJ1136394.1"/>
    <property type="molecule type" value="Genomic_DNA"/>
</dbReference>
<dbReference type="InterPro" id="IPR036322">
    <property type="entry name" value="WD40_repeat_dom_sf"/>
</dbReference>
<feature type="region of interest" description="Disordered" evidence="3">
    <location>
        <begin position="46"/>
        <end position="68"/>
    </location>
</feature>
<dbReference type="InterPro" id="IPR015943">
    <property type="entry name" value="WD40/YVTN_repeat-like_dom_sf"/>
</dbReference>
<gene>
    <name evidence="4" type="ORF">NDU88_002811</name>
</gene>
<proteinExistence type="predicted"/>
<dbReference type="InterPro" id="IPR011047">
    <property type="entry name" value="Quinoprotein_ADH-like_sf"/>
</dbReference>
<evidence type="ECO:0000256" key="3">
    <source>
        <dbReference type="SAM" id="MobiDB-lite"/>
    </source>
</evidence>
<dbReference type="PANTHER" id="PTHR44525">
    <property type="entry name" value="WD REPEAT-CONTAINING PROTEIN 27"/>
    <property type="match status" value="1"/>
</dbReference>
<dbReference type="PANTHER" id="PTHR44525:SF1">
    <property type="entry name" value="WD REPEAT-CONTAINING PROTEIN 27"/>
    <property type="match status" value="1"/>
</dbReference>
<dbReference type="InterPro" id="IPR001680">
    <property type="entry name" value="WD40_rpt"/>
</dbReference>
<evidence type="ECO:0000313" key="4">
    <source>
        <dbReference type="EMBL" id="KAJ1136394.1"/>
    </source>
</evidence>
<dbReference type="SMART" id="SM00320">
    <property type="entry name" value="WD40"/>
    <property type="match status" value="10"/>
</dbReference>
<comment type="caution">
    <text evidence="4">The sequence shown here is derived from an EMBL/GenBank/DDBJ whole genome shotgun (WGS) entry which is preliminary data.</text>
</comment>
<evidence type="ECO:0000256" key="2">
    <source>
        <dbReference type="PROSITE-ProRule" id="PRU00221"/>
    </source>
</evidence>
<dbReference type="PROSITE" id="PS50082">
    <property type="entry name" value="WD_REPEATS_2"/>
    <property type="match status" value="3"/>
</dbReference>
<reference evidence="4" key="1">
    <citation type="journal article" date="2022" name="bioRxiv">
        <title>Sequencing and chromosome-scale assembly of the giantPleurodeles waltlgenome.</title>
        <authorList>
            <person name="Brown T."/>
            <person name="Elewa A."/>
            <person name="Iarovenko S."/>
            <person name="Subramanian E."/>
            <person name="Araus A.J."/>
            <person name="Petzold A."/>
            <person name="Susuki M."/>
            <person name="Suzuki K.-i.T."/>
            <person name="Hayashi T."/>
            <person name="Toyoda A."/>
            <person name="Oliveira C."/>
            <person name="Osipova E."/>
            <person name="Leigh N.D."/>
            <person name="Simon A."/>
            <person name="Yun M.H."/>
        </authorList>
    </citation>
    <scope>NUCLEOTIDE SEQUENCE</scope>
    <source>
        <strain evidence="4">20211129_DDA</strain>
        <tissue evidence="4">Liver</tissue>
    </source>
</reference>
<name>A0AAV7Q818_PLEWA</name>
<keyword evidence="1" id="KW-0677">Repeat</keyword>
<evidence type="ECO:0000256" key="1">
    <source>
        <dbReference type="ARBA" id="ARBA00022737"/>
    </source>
</evidence>
<evidence type="ECO:0008006" key="6">
    <source>
        <dbReference type="Google" id="ProtNLM"/>
    </source>
</evidence>
<dbReference type="SUPFAM" id="SSF50998">
    <property type="entry name" value="Quinoprotein alcohol dehydrogenase-like"/>
    <property type="match status" value="1"/>
</dbReference>
<dbReference type="Gene3D" id="2.130.10.10">
    <property type="entry name" value="YVTN repeat-like/Quinoprotein amine dehydrogenase"/>
    <property type="match status" value="4"/>
</dbReference>
<feature type="repeat" description="WD" evidence="2">
    <location>
        <begin position="222"/>
        <end position="264"/>
    </location>
</feature>
<dbReference type="Pfam" id="PF00400">
    <property type="entry name" value="WD40"/>
    <property type="match status" value="5"/>
</dbReference>
<feature type="compositionally biased region" description="Basic and acidic residues" evidence="3">
    <location>
        <begin position="53"/>
        <end position="62"/>
    </location>
</feature>
<organism evidence="4 5">
    <name type="scientific">Pleurodeles waltl</name>
    <name type="common">Iberian ribbed newt</name>
    <dbReference type="NCBI Taxonomy" id="8319"/>
    <lineage>
        <taxon>Eukaryota</taxon>
        <taxon>Metazoa</taxon>
        <taxon>Chordata</taxon>
        <taxon>Craniata</taxon>
        <taxon>Vertebrata</taxon>
        <taxon>Euteleostomi</taxon>
        <taxon>Amphibia</taxon>
        <taxon>Batrachia</taxon>
        <taxon>Caudata</taxon>
        <taxon>Salamandroidea</taxon>
        <taxon>Salamandridae</taxon>
        <taxon>Pleurodelinae</taxon>
        <taxon>Pleurodeles</taxon>
    </lineage>
</organism>